<name>X0T5J6_9ZZZZ</name>
<evidence type="ECO:0000313" key="1">
    <source>
        <dbReference type="EMBL" id="GAF71355.1"/>
    </source>
</evidence>
<gene>
    <name evidence="1" type="ORF">S01H1_05165</name>
</gene>
<comment type="caution">
    <text evidence="1">The sequence shown here is derived from an EMBL/GenBank/DDBJ whole genome shotgun (WGS) entry which is preliminary data.</text>
</comment>
<accession>X0T5J6</accession>
<dbReference type="AlphaFoldDB" id="X0T5J6"/>
<proteinExistence type="predicted"/>
<organism evidence="1">
    <name type="scientific">marine sediment metagenome</name>
    <dbReference type="NCBI Taxonomy" id="412755"/>
    <lineage>
        <taxon>unclassified sequences</taxon>
        <taxon>metagenomes</taxon>
        <taxon>ecological metagenomes</taxon>
    </lineage>
</organism>
<evidence type="ECO:0008006" key="2">
    <source>
        <dbReference type="Google" id="ProtNLM"/>
    </source>
</evidence>
<feature type="non-terminal residue" evidence="1">
    <location>
        <position position="347"/>
    </location>
</feature>
<protein>
    <recommendedName>
        <fullName evidence="2">Terminase large subunit gp17-like C-terminal domain-containing protein</fullName>
    </recommendedName>
</protein>
<reference evidence="1" key="1">
    <citation type="journal article" date="2014" name="Front. Microbiol.">
        <title>High frequency of phylogenetically diverse reductive dehalogenase-homologous genes in deep subseafloor sedimentary metagenomes.</title>
        <authorList>
            <person name="Kawai M."/>
            <person name="Futagami T."/>
            <person name="Toyoda A."/>
            <person name="Takaki Y."/>
            <person name="Nishi S."/>
            <person name="Hori S."/>
            <person name="Arai W."/>
            <person name="Tsubouchi T."/>
            <person name="Morono Y."/>
            <person name="Uchiyama I."/>
            <person name="Ito T."/>
            <person name="Fujiyama A."/>
            <person name="Inagaki F."/>
            <person name="Takami H."/>
        </authorList>
    </citation>
    <scope>NUCLEOTIDE SEQUENCE</scope>
    <source>
        <strain evidence="1">Expedition CK06-06</strain>
    </source>
</reference>
<sequence length="347" mass="40006">MQNDWLTEEVHLPLCNFLQVPYPKKKLVELPRSFLKTTIASEYYPIWRSINNPSVRVLITQNTFDNAAKRVYGIRSIFEKHELFRALYPELIPNFNSKSVRWSNEIAEINRPTTYPEGTFEAAGIGTKITARHYDIVIEDDTVTAEASDLSEEEIAPNMEDVAKAIGWHKMATNLSIKPETFERIVIGTRWFQEDMINHVLNEPGYAKFFMDVYGRRCLGESKEEEAIYPFRFNNEVLETQKIELGTYMFATQKLLDPTPLEKMIFKPYWTRYYNVAPETKNILCIDPAIGESKQHCDSAFVVAGGADNGLIYIKEAISGQFNLTEQVKLTFALVRKYEIKKVVVET</sequence>
<dbReference type="EMBL" id="BARS01002691">
    <property type="protein sequence ID" value="GAF71355.1"/>
    <property type="molecule type" value="Genomic_DNA"/>
</dbReference>